<dbReference type="Pfam" id="PF00561">
    <property type="entry name" value="Abhydrolase_1"/>
    <property type="match status" value="1"/>
</dbReference>
<dbReference type="InterPro" id="IPR000073">
    <property type="entry name" value="AB_hydrolase_1"/>
</dbReference>
<dbReference type="GO" id="GO:0016020">
    <property type="term" value="C:membrane"/>
    <property type="evidence" value="ECO:0007669"/>
    <property type="project" value="TreeGrafter"/>
</dbReference>
<keyword evidence="3" id="KW-1185">Reference proteome</keyword>
<dbReference type="PRINTS" id="PR00111">
    <property type="entry name" value="ABHYDROLASE"/>
</dbReference>
<dbReference type="PANTHER" id="PTHR43798:SF5">
    <property type="entry name" value="MONOACYLGLYCEROL LIPASE ABHD6"/>
    <property type="match status" value="1"/>
</dbReference>
<dbReference type="SUPFAM" id="SSF53474">
    <property type="entry name" value="alpha/beta-Hydrolases"/>
    <property type="match status" value="1"/>
</dbReference>
<dbReference type="OrthoDB" id="2086224at2"/>
<dbReference type="GO" id="GO:0046464">
    <property type="term" value="P:acylglycerol catabolic process"/>
    <property type="evidence" value="ECO:0007669"/>
    <property type="project" value="TreeGrafter"/>
</dbReference>
<dbReference type="Proteomes" id="UP000199603">
    <property type="component" value="Unassembled WGS sequence"/>
</dbReference>
<gene>
    <name evidence="2" type="ORF">SAMN04488509_102218</name>
</gene>
<reference evidence="2 3" key="1">
    <citation type="submission" date="2016-10" db="EMBL/GenBank/DDBJ databases">
        <authorList>
            <person name="de Groot N.N."/>
        </authorList>
    </citation>
    <scope>NUCLEOTIDE SEQUENCE [LARGE SCALE GENOMIC DNA]</scope>
    <source>
        <strain evidence="2 3">DSM 16957</strain>
    </source>
</reference>
<organism evidence="2 3">
    <name type="scientific">Aquimonas voraii</name>
    <dbReference type="NCBI Taxonomy" id="265719"/>
    <lineage>
        <taxon>Bacteria</taxon>
        <taxon>Pseudomonadati</taxon>
        <taxon>Pseudomonadota</taxon>
        <taxon>Gammaproteobacteria</taxon>
        <taxon>Lysobacterales</taxon>
        <taxon>Lysobacteraceae</taxon>
        <taxon>Aquimonas</taxon>
    </lineage>
</organism>
<dbReference type="InterPro" id="IPR029058">
    <property type="entry name" value="AB_hydrolase_fold"/>
</dbReference>
<sequence>MSRRRRFSRRRRRWAPWLALLALPLLAYLALGLLAPDWLLRQALRLDAWRSGAARIELQVEGERWVLLQRGAVDPAQPVWLLLHGFTGSKENWLPLLRALPDDVPVLMPDLPGWGESERRAPADYGYAAQAARVAALIETLGLTQVHLVGHSMGGGIAALVASRHSQGLRSVTLMSAAGVRFRDNAFGQAVLRGEHPFGVATVDQLDAYLGLVFRDPPPLPWPLKSALVERRIRDDAFERGVLEAIARGPEAFLPGESAGAIALPTLVLGCSADPVVDPSAGEVYAQRIAGAERVALEGCAHMPMMELPEAVAAALRQFAEPMP</sequence>
<dbReference type="InterPro" id="IPR050266">
    <property type="entry name" value="AB_hydrolase_sf"/>
</dbReference>
<dbReference type="GO" id="GO:0047372">
    <property type="term" value="F:monoacylglycerol lipase activity"/>
    <property type="evidence" value="ECO:0007669"/>
    <property type="project" value="TreeGrafter"/>
</dbReference>
<dbReference type="AlphaFoldDB" id="A0A1G6U8B7"/>
<dbReference type="STRING" id="265719.SAMN04488509_102218"/>
<accession>A0A1G6U8B7</accession>
<dbReference type="EMBL" id="FNAG01000002">
    <property type="protein sequence ID" value="SDD37642.1"/>
    <property type="molecule type" value="Genomic_DNA"/>
</dbReference>
<dbReference type="RefSeq" id="WP_091239981.1">
    <property type="nucleotide sequence ID" value="NZ_FNAG01000002.1"/>
</dbReference>
<proteinExistence type="predicted"/>
<feature type="domain" description="AB hydrolase-1" evidence="1">
    <location>
        <begin position="81"/>
        <end position="307"/>
    </location>
</feature>
<evidence type="ECO:0000313" key="3">
    <source>
        <dbReference type="Proteomes" id="UP000199603"/>
    </source>
</evidence>
<dbReference type="PANTHER" id="PTHR43798">
    <property type="entry name" value="MONOACYLGLYCEROL LIPASE"/>
    <property type="match status" value="1"/>
</dbReference>
<evidence type="ECO:0000313" key="2">
    <source>
        <dbReference type="EMBL" id="SDD37642.1"/>
    </source>
</evidence>
<dbReference type="Gene3D" id="3.40.50.1820">
    <property type="entry name" value="alpha/beta hydrolase"/>
    <property type="match status" value="1"/>
</dbReference>
<protein>
    <submittedName>
        <fullName evidence="2">Pimeloyl-ACP methyl ester carboxylesterase</fullName>
    </submittedName>
</protein>
<evidence type="ECO:0000259" key="1">
    <source>
        <dbReference type="Pfam" id="PF00561"/>
    </source>
</evidence>
<name>A0A1G6U8B7_9GAMM</name>